<comment type="caution">
    <text evidence="10">The sequence shown here is derived from an EMBL/GenBank/DDBJ whole genome shotgun (WGS) entry which is preliminary data.</text>
</comment>
<evidence type="ECO:0000256" key="5">
    <source>
        <dbReference type="ARBA" id="ARBA00023136"/>
    </source>
</evidence>
<evidence type="ECO:0000313" key="10">
    <source>
        <dbReference type="EMBL" id="CAG5149971.1"/>
    </source>
</evidence>
<dbReference type="SMART" id="SM00321">
    <property type="entry name" value="WSC"/>
    <property type="match status" value="1"/>
</dbReference>
<feature type="signal peptide" evidence="7">
    <location>
        <begin position="1"/>
        <end position="19"/>
    </location>
</feature>
<evidence type="ECO:0000256" key="1">
    <source>
        <dbReference type="ARBA" id="ARBA00004167"/>
    </source>
</evidence>
<keyword evidence="3 7" id="KW-0732">Signal</keyword>
<evidence type="ECO:0000256" key="7">
    <source>
        <dbReference type="SAM" id="SignalP"/>
    </source>
</evidence>
<dbReference type="OrthoDB" id="2019572at2759"/>
<comment type="subcellular location">
    <subcellularLocation>
        <location evidence="1">Membrane</location>
        <topology evidence="1">Single-pass membrane protein</topology>
    </subcellularLocation>
</comment>
<evidence type="ECO:0000256" key="6">
    <source>
        <dbReference type="ARBA" id="ARBA00023180"/>
    </source>
</evidence>
<dbReference type="InterPro" id="IPR051836">
    <property type="entry name" value="Kremen_rcpt"/>
</dbReference>
<evidence type="ECO:0000259" key="8">
    <source>
        <dbReference type="PROSITE" id="PS51212"/>
    </source>
</evidence>
<keyword evidence="11" id="KW-1185">Reference proteome</keyword>
<keyword evidence="6" id="KW-0325">Glycoprotein</keyword>
<dbReference type="CDD" id="cd00118">
    <property type="entry name" value="LysM"/>
    <property type="match status" value="1"/>
</dbReference>
<evidence type="ECO:0008006" key="12">
    <source>
        <dbReference type="Google" id="ProtNLM"/>
    </source>
</evidence>
<dbReference type="PROSITE" id="PS51782">
    <property type="entry name" value="LYSM"/>
    <property type="match status" value="1"/>
</dbReference>
<accession>A0A8J2MXC8</accession>
<dbReference type="AlphaFoldDB" id="A0A8J2MXC8"/>
<evidence type="ECO:0000259" key="9">
    <source>
        <dbReference type="PROSITE" id="PS51782"/>
    </source>
</evidence>
<evidence type="ECO:0000256" key="3">
    <source>
        <dbReference type="ARBA" id="ARBA00022729"/>
    </source>
</evidence>
<organism evidence="10 11">
    <name type="scientific">Alternaria atra</name>
    <dbReference type="NCBI Taxonomy" id="119953"/>
    <lineage>
        <taxon>Eukaryota</taxon>
        <taxon>Fungi</taxon>
        <taxon>Dikarya</taxon>
        <taxon>Ascomycota</taxon>
        <taxon>Pezizomycotina</taxon>
        <taxon>Dothideomycetes</taxon>
        <taxon>Pleosporomycetidae</taxon>
        <taxon>Pleosporales</taxon>
        <taxon>Pleosporineae</taxon>
        <taxon>Pleosporaceae</taxon>
        <taxon>Alternaria</taxon>
        <taxon>Alternaria sect. Ulocladioides</taxon>
    </lineage>
</organism>
<reference evidence="10" key="1">
    <citation type="submission" date="2021-05" db="EMBL/GenBank/DDBJ databases">
        <authorList>
            <person name="Stam R."/>
        </authorList>
    </citation>
    <scope>NUCLEOTIDE SEQUENCE</scope>
    <source>
        <strain evidence="10">CS162</strain>
    </source>
</reference>
<dbReference type="Proteomes" id="UP000676310">
    <property type="component" value="Unassembled WGS sequence"/>
</dbReference>
<gene>
    <name evidence="10" type="ORF">ALTATR162_LOCUS2505</name>
</gene>
<keyword evidence="2" id="KW-0812">Transmembrane</keyword>
<evidence type="ECO:0000256" key="2">
    <source>
        <dbReference type="ARBA" id="ARBA00022692"/>
    </source>
</evidence>
<dbReference type="InterPro" id="IPR018392">
    <property type="entry name" value="LysM"/>
</dbReference>
<protein>
    <recommendedName>
        <fullName evidence="12">WSC domain-containing protein</fullName>
    </recommendedName>
</protein>
<dbReference type="PANTHER" id="PTHR24269:SF16">
    <property type="entry name" value="PROTEIN SLG1"/>
    <property type="match status" value="1"/>
</dbReference>
<sequence>MKSSFLSIFLLARRSICTGSPLYQYDPDTVKDCVEWYNNDEGDTCDHVRKYFGITPAEFVAWNPSLNTNCEPWYEWTSYCIVTETKLNATLPTTTSSSKVSSSTSSVATLAPSPTAWTSLGCYVENPDMPILEQNMNPNGDSSLTIPKCKNSCYRRSFGFAGVQKGNQCWCGSYVGGNWASNQTSCNSTCTGDKNTFCGGNGFLNIFKAQQNQATTSPTSAAASATTSATTSATASAATIVSNAGANKLSAVIRNAGLGGLWAI</sequence>
<dbReference type="Pfam" id="PF01822">
    <property type="entry name" value="WSC"/>
    <property type="match status" value="1"/>
</dbReference>
<keyword evidence="4" id="KW-1133">Transmembrane helix</keyword>
<evidence type="ECO:0000313" key="11">
    <source>
        <dbReference type="Proteomes" id="UP000676310"/>
    </source>
</evidence>
<dbReference type="RefSeq" id="XP_043166046.1">
    <property type="nucleotide sequence ID" value="XM_043310111.1"/>
</dbReference>
<feature type="domain" description="LysM" evidence="9">
    <location>
        <begin position="35"/>
        <end position="81"/>
    </location>
</feature>
<evidence type="ECO:0000256" key="4">
    <source>
        <dbReference type="ARBA" id="ARBA00022989"/>
    </source>
</evidence>
<dbReference type="EMBL" id="CAJRGZ010000015">
    <property type="protein sequence ID" value="CAG5149971.1"/>
    <property type="molecule type" value="Genomic_DNA"/>
</dbReference>
<dbReference type="Gene3D" id="3.10.350.10">
    <property type="entry name" value="LysM domain"/>
    <property type="match status" value="1"/>
</dbReference>
<dbReference type="GO" id="GO:0005886">
    <property type="term" value="C:plasma membrane"/>
    <property type="evidence" value="ECO:0007669"/>
    <property type="project" value="TreeGrafter"/>
</dbReference>
<dbReference type="InterPro" id="IPR036779">
    <property type="entry name" value="LysM_dom_sf"/>
</dbReference>
<feature type="domain" description="WSC" evidence="8">
    <location>
        <begin position="116"/>
        <end position="210"/>
    </location>
</feature>
<dbReference type="PANTHER" id="PTHR24269">
    <property type="entry name" value="KREMEN PROTEIN"/>
    <property type="match status" value="1"/>
</dbReference>
<proteinExistence type="predicted"/>
<dbReference type="GeneID" id="67013958"/>
<dbReference type="InterPro" id="IPR002889">
    <property type="entry name" value="WSC_carb-bd"/>
</dbReference>
<keyword evidence="5" id="KW-0472">Membrane</keyword>
<dbReference type="PROSITE" id="PS51212">
    <property type="entry name" value="WSC"/>
    <property type="match status" value="1"/>
</dbReference>
<feature type="chain" id="PRO_5035251816" description="WSC domain-containing protein" evidence="7">
    <location>
        <begin position="20"/>
        <end position="264"/>
    </location>
</feature>
<name>A0A8J2MXC8_9PLEO</name>